<dbReference type="InterPro" id="IPR013103">
    <property type="entry name" value="RVT_2"/>
</dbReference>
<dbReference type="SUPFAM" id="SSF56672">
    <property type="entry name" value="DNA/RNA polymerases"/>
    <property type="match status" value="1"/>
</dbReference>
<evidence type="ECO:0000256" key="1">
    <source>
        <dbReference type="SAM" id="Phobius"/>
    </source>
</evidence>
<keyword evidence="1" id="KW-0472">Membrane</keyword>
<dbReference type="InterPro" id="IPR057670">
    <property type="entry name" value="SH3_retrovirus"/>
</dbReference>
<evidence type="ECO:0000259" key="3">
    <source>
        <dbReference type="Pfam" id="PF25597"/>
    </source>
</evidence>
<dbReference type="Proteomes" id="UP001152484">
    <property type="component" value="Unassembled WGS sequence"/>
</dbReference>
<reference evidence="4" key="1">
    <citation type="submission" date="2022-07" db="EMBL/GenBank/DDBJ databases">
        <authorList>
            <person name="Macas J."/>
            <person name="Novak P."/>
            <person name="Neumann P."/>
        </authorList>
    </citation>
    <scope>NUCLEOTIDE SEQUENCE</scope>
</reference>
<name>A0A9P0Z1D3_CUSEU</name>
<dbReference type="PANTHER" id="PTHR11439:SF470">
    <property type="entry name" value="CYSTEINE-RICH RLK (RECEPTOR-LIKE PROTEIN KINASE) 8"/>
    <property type="match status" value="1"/>
</dbReference>
<feature type="transmembrane region" description="Helical" evidence="1">
    <location>
        <begin position="20"/>
        <end position="42"/>
    </location>
</feature>
<keyword evidence="5" id="KW-1185">Reference proteome</keyword>
<evidence type="ECO:0000313" key="4">
    <source>
        <dbReference type="EMBL" id="CAH9085211.1"/>
    </source>
</evidence>
<feature type="non-terminal residue" evidence="4">
    <location>
        <position position="623"/>
    </location>
</feature>
<dbReference type="Pfam" id="PF25597">
    <property type="entry name" value="SH3_retrovirus"/>
    <property type="match status" value="1"/>
</dbReference>
<proteinExistence type="predicted"/>
<evidence type="ECO:0000313" key="5">
    <source>
        <dbReference type="Proteomes" id="UP001152484"/>
    </source>
</evidence>
<accession>A0A9P0Z1D3</accession>
<dbReference type="OrthoDB" id="414104at2759"/>
<dbReference type="InterPro" id="IPR043502">
    <property type="entry name" value="DNA/RNA_pol_sf"/>
</dbReference>
<dbReference type="AlphaFoldDB" id="A0A9P0Z1D3"/>
<protein>
    <recommendedName>
        <fullName evidence="6">Reverse transcriptase Ty1/copia-type domain-containing protein</fullName>
    </recommendedName>
</protein>
<dbReference type="Pfam" id="PF07727">
    <property type="entry name" value="RVT_2"/>
    <property type="match status" value="1"/>
</dbReference>
<dbReference type="CDD" id="cd09272">
    <property type="entry name" value="RNase_HI_RT_Ty1"/>
    <property type="match status" value="1"/>
</dbReference>
<sequence>MGGSNASINTFSMWRGLYGFRLICLFLFGLRTFGCLCYAYNLKSKTDKFGSRSRKCVFVGYVFGKKGWHVFDLDTHEYFVSRDVKFLEDQFPFADSPPPLASDSDELSASPPILPATYDDVLDVASPATNVPPVDTIPVDVPPVTTSVDVPPDMLSHVEENIPLGRGLRAKQSSVRLKDYVTHTVIRQNPISPSPTPSASAGTPFPITHYVSCDNFSAPHRIFLAAVSSHTEPQSFREAVKHPEWREAMQAEIQALEKNSTWTLTPLPSGKRALGCRWVYKIKYHADGRVERHKARLVIFGNRQVAGLDYTETFAPVAKMVTVRAFLAVAASKNWELHQLDVHNAFLHGDLHEEVYMTLPPGYSTPDPTLVCRLKKSLYGLKQAPRCWFAKLVSALQRYGFTQSFADYSLFTRATDSVQLNVLVYVDDLIISGNDSVAINSFKSYLSDCFHMKDLGKLKYFLGIEVARSSSGLFLTQRKYALDIITEAGLLGAKPAAFPIEQNHNLAHTSGPSLTDPEPYRRLVGRLIYLAVTRPDLTYAVHILSQFLHSPRLDHWHAALRVVRYLKGSPGQGILLRADSDLTLTGWCDSDWAACPLTRKSVSGWLVFLGHSPVSWKTKKQTT</sequence>
<evidence type="ECO:0000259" key="2">
    <source>
        <dbReference type="Pfam" id="PF07727"/>
    </source>
</evidence>
<gene>
    <name evidence="4" type="ORF">CEURO_LOCUS9288</name>
</gene>
<dbReference type="EMBL" id="CAMAPE010000018">
    <property type="protein sequence ID" value="CAH9085211.1"/>
    <property type="molecule type" value="Genomic_DNA"/>
</dbReference>
<evidence type="ECO:0008006" key="6">
    <source>
        <dbReference type="Google" id="ProtNLM"/>
    </source>
</evidence>
<keyword evidence="1" id="KW-1133">Transmembrane helix</keyword>
<dbReference type="PANTHER" id="PTHR11439">
    <property type="entry name" value="GAG-POL-RELATED RETROTRANSPOSON"/>
    <property type="match status" value="1"/>
</dbReference>
<feature type="domain" description="Reverse transcriptase Ty1/copia-type" evidence="2">
    <location>
        <begin position="259"/>
        <end position="501"/>
    </location>
</feature>
<organism evidence="4 5">
    <name type="scientific">Cuscuta europaea</name>
    <name type="common">European dodder</name>
    <dbReference type="NCBI Taxonomy" id="41803"/>
    <lineage>
        <taxon>Eukaryota</taxon>
        <taxon>Viridiplantae</taxon>
        <taxon>Streptophyta</taxon>
        <taxon>Embryophyta</taxon>
        <taxon>Tracheophyta</taxon>
        <taxon>Spermatophyta</taxon>
        <taxon>Magnoliopsida</taxon>
        <taxon>eudicotyledons</taxon>
        <taxon>Gunneridae</taxon>
        <taxon>Pentapetalae</taxon>
        <taxon>asterids</taxon>
        <taxon>lamiids</taxon>
        <taxon>Solanales</taxon>
        <taxon>Convolvulaceae</taxon>
        <taxon>Cuscuteae</taxon>
        <taxon>Cuscuta</taxon>
        <taxon>Cuscuta subgen. Cuscuta</taxon>
    </lineage>
</organism>
<keyword evidence="1" id="KW-0812">Transmembrane</keyword>
<feature type="domain" description="Retroviral polymerase SH3-like" evidence="3">
    <location>
        <begin position="35"/>
        <end position="96"/>
    </location>
</feature>
<comment type="caution">
    <text evidence="4">The sequence shown here is derived from an EMBL/GenBank/DDBJ whole genome shotgun (WGS) entry which is preliminary data.</text>
</comment>